<evidence type="ECO:0000256" key="1">
    <source>
        <dbReference type="SAM" id="Phobius"/>
    </source>
</evidence>
<feature type="transmembrane region" description="Helical" evidence="1">
    <location>
        <begin position="48"/>
        <end position="73"/>
    </location>
</feature>
<evidence type="ECO:0000313" key="2">
    <source>
        <dbReference type="EMBL" id="CUS25050.1"/>
    </source>
</evidence>
<name>A0A0P1KYD2_9SACH</name>
<dbReference type="AlphaFoldDB" id="A0A0P1KYD2"/>
<proteinExistence type="predicted"/>
<keyword evidence="1" id="KW-0812">Transmembrane</keyword>
<sequence>MLSSQILKSVATLQGAAASQVSRSASRVMVKGPSSRARKWVVIEAKRLVPAIGMWGAFMGAVLGWPFAVRALVH</sequence>
<evidence type="ECO:0000313" key="3">
    <source>
        <dbReference type="Proteomes" id="UP000236544"/>
    </source>
</evidence>
<keyword evidence="1" id="KW-1133">Transmembrane helix</keyword>
<accession>A0A0P1KYD2</accession>
<organism evidence="2 3">
    <name type="scientific">Lachancea quebecensis</name>
    <dbReference type="NCBI Taxonomy" id="1654605"/>
    <lineage>
        <taxon>Eukaryota</taxon>
        <taxon>Fungi</taxon>
        <taxon>Dikarya</taxon>
        <taxon>Ascomycota</taxon>
        <taxon>Saccharomycotina</taxon>
        <taxon>Saccharomycetes</taxon>
        <taxon>Saccharomycetales</taxon>
        <taxon>Saccharomycetaceae</taxon>
        <taxon>Lachancea</taxon>
    </lineage>
</organism>
<protein>
    <submittedName>
        <fullName evidence="2">LAQU0S25e00760g1_1</fullName>
    </submittedName>
</protein>
<keyword evidence="3" id="KW-1185">Reference proteome</keyword>
<reference evidence="3" key="1">
    <citation type="submission" date="2015-10" db="EMBL/GenBank/DDBJ databases">
        <authorList>
            <person name="Devillers H."/>
        </authorList>
    </citation>
    <scope>NUCLEOTIDE SEQUENCE [LARGE SCALE GENOMIC DNA]</scope>
</reference>
<gene>
    <name evidence="2" type="ORF">LAQU0_S25e00760g</name>
</gene>
<dbReference type="EMBL" id="LN890552">
    <property type="protein sequence ID" value="CUS25050.1"/>
    <property type="molecule type" value="Genomic_DNA"/>
</dbReference>
<keyword evidence="1" id="KW-0472">Membrane</keyword>
<dbReference type="OrthoDB" id="4037199at2759"/>
<dbReference type="Proteomes" id="UP000236544">
    <property type="component" value="Unassembled WGS sequence"/>
</dbReference>